<keyword evidence="2 5" id="KW-0689">Ribosomal protein</keyword>
<evidence type="ECO:0000256" key="1">
    <source>
        <dbReference type="ARBA" id="ARBA00010834"/>
    </source>
</evidence>
<sequence length="43" mass="4981">MGKGDKKTKRGKIVLGTFGKLRPRRRKFTLRPTTIKNGQPREK</sequence>
<dbReference type="GO" id="GO:0005840">
    <property type="term" value="C:ribosome"/>
    <property type="evidence" value="ECO:0007669"/>
    <property type="project" value="UniProtKB-KW"/>
</dbReference>
<organism evidence="5 6">
    <name type="scientific">Pukyongia salina</name>
    <dbReference type="NCBI Taxonomy" id="2094025"/>
    <lineage>
        <taxon>Bacteria</taxon>
        <taxon>Pseudomonadati</taxon>
        <taxon>Bacteroidota</taxon>
        <taxon>Flavobacteriia</taxon>
        <taxon>Flavobacteriales</taxon>
        <taxon>Flavobacteriaceae</taxon>
        <taxon>Pukyongia</taxon>
    </lineage>
</organism>
<proteinExistence type="inferred from homology"/>
<dbReference type="OrthoDB" id="965797at2"/>
<dbReference type="Pfam" id="PF17070">
    <property type="entry name" value="Thx"/>
    <property type="match status" value="1"/>
</dbReference>
<dbReference type="InterPro" id="IPR031414">
    <property type="entry name" value="Ribosomal_bTHX"/>
</dbReference>
<comment type="similarity">
    <text evidence="1">Belongs to the bacterial ribosomal protein bTHX family.</text>
</comment>
<dbReference type="Proteomes" id="UP000238442">
    <property type="component" value="Chromosome"/>
</dbReference>
<dbReference type="GO" id="GO:1990904">
    <property type="term" value="C:ribonucleoprotein complex"/>
    <property type="evidence" value="ECO:0007669"/>
    <property type="project" value="UniProtKB-KW"/>
</dbReference>
<dbReference type="RefSeq" id="WP_105214414.1">
    <property type="nucleotide sequence ID" value="NZ_CP027062.1"/>
</dbReference>
<evidence type="ECO:0000313" key="6">
    <source>
        <dbReference type="Proteomes" id="UP000238442"/>
    </source>
</evidence>
<accession>A0A2S0HUX7</accession>
<dbReference type="AlphaFoldDB" id="A0A2S0HUX7"/>
<keyword evidence="3" id="KW-0687">Ribonucleoprotein</keyword>
<dbReference type="InterPro" id="IPR030826">
    <property type="entry name" value="Ribosomal_bTHX/bTHXc/bTHXm"/>
</dbReference>
<name>A0A2S0HUX7_9FLAO</name>
<evidence type="ECO:0000313" key="5">
    <source>
        <dbReference type="EMBL" id="AVI49973.1"/>
    </source>
</evidence>
<evidence type="ECO:0000256" key="3">
    <source>
        <dbReference type="ARBA" id="ARBA00023274"/>
    </source>
</evidence>
<dbReference type="EMBL" id="CP027062">
    <property type="protein sequence ID" value="AVI49973.1"/>
    <property type="molecule type" value="Genomic_DNA"/>
</dbReference>
<reference evidence="5 6" key="1">
    <citation type="submission" date="2018-02" db="EMBL/GenBank/DDBJ databases">
        <title>Genomic analysis of the strain RR4-38 isolated from a seawater recirculating aquaculture system.</title>
        <authorList>
            <person name="Kim Y.-S."/>
            <person name="Jang Y.H."/>
            <person name="Kim K.-H."/>
        </authorList>
    </citation>
    <scope>NUCLEOTIDE SEQUENCE [LARGE SCALE GENOMIC DNA]</scope>
    <source>
        <strain evidence="5 6">RR4-38</strain>
    </source>
</reference>
<evidence type="ECO:0000256" key="2">
    <source>
        <dbReference type="ARBA" id="ARBA00022980"/>
    </source>
</evidence>
<evidence type="ECO:0000256" key="4">
    <source>
        <dbReference type="SAM" id="MobiDB-lite"/>
    </source>
</evidence>
<gene>
    <name evidence="5" type="ORF">C5O00_01845</name>
</gene>
<dbReference type="KEGG" id="aue:C5O00_01845"/>
<dbReference type="NCBIfam" id="TIGR04560">
    <property type="entry name" value="ribo_THX"/>
    <property type="match status" value="1"/>
</dbReference>
<feature type="region of interest" description="Disordered" evidence="4">
    <location>
        <begin position="24"/>
        <end position="43"/>
    </location>
</feature>
<keyword evidence="6" id="KW-1185">Reference proteome</keyword>
<protein>
    <submittedName>
        <fullName evidence="5">30S ribosomal protein THX</fullName>
    </submittedName>
</protein>